<dbReference type="SUPFAM" id="SSF110710">
    <property type="entry name" value="TTHA0583/YokD-like"/>
    <property type="match status" value="1"/>
</dbReference>
<keyword evidence="5" id="KW-1185">Reference proteome</keyword>
<comment type="caution">
    <text evidence="4">The sequence shown here is derived from an EMBL/GenBank/DDBJ whole genome shotgun (WGS) entry which is preliminary data.</text>
</comment>
<evidence type="ECO:0000313" key="4">
    <source>
        <dbReference type="EMBL" id="MFC5024308.1"/>
    </source>
</evidence>
<dbReference type="PANTHER" id="PTHR11104">
    <property type="entry name" value="AMINOGLYCOSIDE N3-ACETYLTRANSFERASE"/>
    <property type="match status" value="1"/>
</dbReference>
<sequence>MDERRLTAQLSALGVEQGGFLLVHSSLRALGPVAGGGAAVLRALRGALGPQGTLVVPTFTAHNSDTSTAYRERVRGLDAAGAAAYRAAMEPFDPGSMASSGVGILPELVRAAPGALRSAHPQTSFAALGPYAEKVVSGHRADCHLGEDSPLARLYELGARVLLLGTGFAVCSAFHLAEYRVPAPPRRVYRCVVRDGATGRRWWSYEDVALDDGDFGALGADLEGSGRVAVRSGTVGAAPSRLMGLAEAVDYAQDWLSRNRVVDR</sequence>
<comment type="similarity">
    <text evidence="1">Belongs to the antibiotic N-acetyltransferase family.</text>
</comment>
<proteinExistence type="inferred from homology"/>
<dbReference type="Proteomes" id="UP001595829">
    <property type="component" value="Unassembled WGS sequence"/>
</dbReference>
<keyword evidence="3" id="KW-0012">Acyltransferase</keyword>
<dbReference type="EMBL" id="JBHSJD010000014">
    <property type="protein sequence ID" value="MFC5024308.1"/>
    <property type="molecule type" value="Genomic_DNA"/>
</dbReference>
<dbReference type="PANTHER" id="PTHR11104:SF0">
    <property type="entry name" value="SPBETA PROPHAGE-DERIVED AMINOGLYCOSIDE N(3')-ACETYLTRANSFERASE-LIKE PROTEIN YOKD"/>
    <property type="match status" value="1"/>
</dbReference>
<accession>A0ABV9XHV8</accession>
<dbReference type="InterPro" id="IPR003679">
    <property type="entry name" value="Amioglycoside_AcTrfase"/>
</dbReference>
<gene>
    <name evidence="4" type="ORF">ACFPM3_19455</name>
</gene>
<protein>
    <submittedName>
        <fullName evidence="4">Aminoglycoside N(3)-acetyltransferase</fullName>
    </submittedName>
</protein>
<evidence type="ECO:0000256" key="2">
    <source>
        <dbReference type="ARBA" id="ARBA00022679"/>
    </source>
</evidence>
<evidence type="ECO:0000313" key="5">
    <source>
        <dbReference type="Proteomes" id="UP001595829"/>
    </source>
</evidence>
<dbReference type="InterPro" id="IPR028345">
    <property type="entry name" value="Antibiotic_NAT-like"/>
</dbReference>
<organism evidence="4 5">
    <name type="scientific">Streptomyces coeruleoprunus</name>
    <dbReference type="NCBI Taxonomy" id="285563"/>
    <lineage>
        <taxon>Bacteria</taxon>
        <taxon>Bacillati</taxon>
        <taxon>Actinomycetota</taxon>
        <taxon>Actinomycetes</taxon>
        <taxon>Kitasatosporales</taxon>
        <taxon>Streptomycetaceae</taxon>
        <taxon>Streptomyces</taxon>
    </lineage>
</organism>
<evidence type="ECO:0000256" key="1">
    <source>
        <dbReference type="ARBA" id="ARBA00006383"/>
    </source>
</evidence>
<name>A0ABV9XHV8_9ACTN</name>
<dbReference type="RefSeq" id="WP_345686431.1">
    <property type="nucleotide sequence ID" value="NZ_BAABIT010000001.1"/>
</dbReference>
<dbReference type="Pfam" id="PF02522">
    <property type="entry name" value="Antibiotic_NAT"/>
    <property type="match status" value="1"/>
</dbReference>
<evidence type="ECO:0000256" key="3">
    <source>
        <dbReference type="ARBA" id="ARBA00023315"/>
    </source>
</evidence>
<keyword evidence="2" id="KW-0808">Transferase</keyword>
<reference evidence="5" key="1">
    <citation type="journal article" date="2019" name="Int. J. Syst. Evol. Microbiol.">
        <title>The Global Catalogue of Microorganisms (GCM) 10K type strain sequencing project: providing services to taxonomists for standard genome sequencing and annotation.</title>
        <authorList>
            <consortium name="The Broad Institute Genomics Platform"/>
            <consortium name="The Broad Institute Genome Sequencing Center for Infectious Disease"/>
            <person name="Wu L."/>
            <person name="Ma J."/>
        </authorList>
    </citation>
    <scope>NUCLEOTIDE SEQUENCE [LARGE SCALE GENOMIC DNA]</scope>
    <source>
        <strain evidence="5">CGMCC 4.1648</strain>
    </source>
</reference>